<feature type="region of interest" description="Disordered" evidence="1">
    <location>
        <begin position="1"/>
        <end position="31"/>
    </location>
</feature>
<organism evidence="3 4">
    <name type="scientific">Streptomyces thermospinosisporus</name>
    <dbReference type="NCBI Taxonomy" id="161482"/>
    <lineage>
        <taxon>Bacteria</taxon>
        <taxon>Bacillati</taxon>
        <taxon>Actinomycetota</taxon>
        <taxon>Actinomycetes</taxon>
        <taxon>Kitasatosporales</taxon>
        <taxon>Streptomycetaceae</taxon>
        <taxon>Streptomyces</taxon>
    </lineage>
</organism>
<dbReference type="EMBL" id="BAAAIZ010000153">
    <property type="protein sequence ID" value="GAA1436421.1"/>
    <property type="molecule type" value="Genomic_DNA"/>
</dbReference>
<evidence type="ECO:0000313" key="3">
    <source>
        <dbReference type="EMBL" id="GAA1436421.1"/>
    </source>
</evidence>
<sequence length="138" mass="14907">MIDAALTHRSRGGHQTLKEGPRPRRAAGRRRRRAARRVAISETAVRGGRWVVAEKASPDLSVVLLAIQVLFLLWVIAGLANSATSDDCRGMTGDELELCRDAGFIGTTTGAGLLVGLWVAVDVILGFSYLIYWACQST</sequence>
<gene>
    <name evidence="3" type="ORF">GCM10009601_63710</name>
</gene>
<keyword evidence="2" id="KW-0472">Membrane</keyword>
<evidence type="ECO:0000313" key="4">
    <source>
        <dbReference type="Proteomes" id="UP001500973"/>
    </source>
</evidence>
<proteinExistence type="predicted"/>
<dbReference type="Proteomes" id="UP001500973">
    <property type="component" value="Unassembled WGS sequence"/>
</dbReference>
<feature type="transmembrane region" description="Helical" evidence="2">
    <location>
        <begin position="102"/>
        <end position="132"/>
    </location>
</feature>
<keyword evidence="2" id="KW-1133">Transmembrane helix</keyword>
<name>A0ABP4K119_9ACTN</name>
<reference evidence="4" key="1">
    <citation type="journal article" date="2019" name="Int. J. Syst. Evol. Microbiol.">
        <title>The Global Catalogue of Microorganisms (GCM) 10K type strain sequencing project: providing services to taxonomists for standard genome sequencing and annotation.</title>
        <authorList>
            <consortium name="The Broad Institute Genomics Platform"/>
            <consortium name="The Broad Institute Genome Sequencing Center for Infectious Disease"/>
            <person name="Wu L."/>
            <person name="Ma J."/>
        </authorList>
    </citation>
    <scope>NUCLEOTIDE SEQUENCE [LARGE SCALE GENOMIC DNA]</scope>
    <source>
        <strain evidence="4">JCM 11756</strain>
    </source>
</reference>
<feature type="transmembrane region" description="Helical" evidence="2">
    <location>
        <begin position="60"/>
        <end position="81"/>
    </location>
</feature>
<keyword evidence="4" id="KW-1185">Reference proteome</keyword>
<accession>A0ABP4K119</accession>
<comment type="caution">
    <text evidence="3">The sequence shown here is derived from an EMBL/GenBank/DDBJ whole genome shotgun (WGS) entry which is preliminary data.</text>
</comment>
<evidence type="ECO:0000256" key="2">
    <source>
        <dbReference type="SAM" id="Phobius"/>
    </source>
</evidence>
<evidence type="ECO:0000256" key="1">
    <source>
        <dbReference type="SAM" id="MobiDB-lite"/>
    </source>
</evidence>
<keyword evidence="2" id="KW-0812">Transmembrane</keyword>
<protein>
    <submittedName>
        <fullName evidence="3">Uncharacterized protein</fullName>
    </submittedName>
</protein>